<dbReference type="EMBL" id="JANPWB010000006">
    <property type="protein sequence ID" value="KAJ1181080.1"/>
    <property type="molecule type" value="Genomic_DNA"/>
</dbReference>
<accession>A0AAV7TXY4</accession>
<comment type="caution">
    <text evidence="2">The sequence shown here is derived from an EMBL/GenBank/DDBJ whole genome shotgun (WGS) entry which is preliminary data.</text>
</comment>
<keyword evidence="3" id="KW-1185">Reference proteome</keyword>
<protein>
    <submittedName>
        <fullName evidence="2">Uncharacterized protein</fullName>
    </submittedName>
</protein>
<name>A0AAV7TXY4_PLEWA</name>
<evidence type="ECO:0000313" key="2">
    <source>
        <dbReference type="EMBL" id="KAJ1181080.1"/>
    </source>
</evidence>
<feature type="compositionally biased region" description="Polar residues" evidence="1">
    <location>
        <begin position="1"/>
        <end position="16"/>
    </location>
</feature>
<proteinExistence type="predicted"/>
<gene>
    <name evidence="2" type="ORF">NDU88_006291</name>
</gene>
<feature type="region of interest" description="Disordered" evidence="1">
    <location>
        <begin position="1"/>
        <end position="23"/>
    </location>
</feature>
<dbReference type="AlphaFoldDB" id="A0AAV7TXY4"/>
<evidence type="ECO:0000256" key="1">
    <source>
        <dbReference type="SAM" id="MobiDB-lite"/>
    </source>
</evidence>
<evidence type="ECO:0000313" key="3">
    <source>
        <dbReference type="Proteomes" id="UP001066276"/>
    </source>
</evidence>
<dbReference type="Proteomes" id="UP001066276">
    <property type="component" value="Chromosome 3_2"/>
</dbReference>
<sequence length="87" mass="9623">MSLSAQRSSRVSNPGHSSELVHTSAVRHRVASLELMLDVESQRSLHINSKGRSGELGQTSPGQRRVTTLSLQWSFAPWKKPELCGVR</sequence>
<reference evidence="2" key="1">
    <citation type="journal article" date="2022" name="bioRxiv">
        <title>Sequencing and chromosome-scale assembly of the giantPleurodeles waltlgenome.</title>
        <authorList>
            <person name="Brown T."/>
            <person name="Elewa A."/>
            <person name="Iarovenko S."/>
            <person name="Subramanian E."/>
            <person name="Araus A.J."/>
            <person name="Petzold A."/>
            <person name="Susuki M."/>
            <person name="Suzuki K.-i.T."/>
            <person name="Hayashi T."/>
            <person name="Toyoda A."/>
            <person name="Oliveira C."/>
            <person name="Osipova E."/>
            <person name="Leigh N.D."/>
            <person name="Simon A."/>
            <person name="Yun M.H."/>
        </authorList>
    </citation>
    <scope>NUCLEOTIDE SEQUENCE</scope>
    <source>
        <strain evidence="2">20211129_DDA</strain>
        <tissue evidence="2">Liver</tissue>
    </source>
</reference>
<organism evidence="2 3">
    <name type="scientific">Pleurodeles waltl</name>
    <name type="common">Iberian ribbed newt</name>
    <dbReference type="NCBI Taxonomy" id="8319"/>
    <lineage>
        <taxon>Eukaryota</taxon>
        <taxon>Metazoa</taxon>
        <taxon>Chordata</taxon>
        <taxon>Craniata</taxon>
        <taxon>Vertebrata</taxon>
        <taxon>Euteleostomi</taxon>
        <taxon>Amphibia</taxon>
        <taxon>Batrachia</taxon>
        <taxon>Caudata</taxon>
        <taxon>Salamandroidea</taxon>
        <taxon>Salamandridae</taxon>
        <taxon>Pleurodelinae</taxon>
        <taxon>Pleurodeles</taxon>
    </lineage>
</organism>